<feature type="transmembrane region" description="Helical" evidence="1">
    <location>
        <begin position="36"/>
        <end position="54"/>
    </location>
</feature>
<dbReference type="InterPro" id="IPR000326">
    <property type="entry name" value="PAP2/HPO"/>
</dbReference>
<protein>
    <submittedName>
        <fullName evidence="3">Phosphoesterase</fullName>
    </submittedName>
</protein>
<gene>
    <name evidence="3" type="ORF">BMI79_11355</name>
</gene>
<feature type="domain" description="Phosphatidic acid phosphatase type 2/haloperoxidase" evidence="2">
    <location>
        <begin position="120"/>
        <end position="244"/>
    </location>
</feature>
<feature type="transmembrane region" description="Helical" evidence="1">
    <location>
        <begin position="115"/>
        <end position="132"/>
    </location>
</feature>
<evidence type="ECO:0000313" key="4">
    <source>
        <dbReference type="Proteomes" id="UP000216021"/>
    </source>
</evidence>
<dbReference type="Gene3D" id="1.20.144.10">
    <property type="entry name" value="Phosphatidic acid phosphatase type 2/haloperoxidase"/>
    <property type="match status" value="1"/>
</dbReference>
<proteinExistence type="predicted"/>
<dbReference type="SUPFAM" id="SSF48317">
    <property type="entry name" value="Acid phosphatase/Vanadium-dependent haloperoxidase"/>
    <property type="match status" value="1"/>
</dbReference>
<dbReference type="InterPro" id="IPR036938">
    <property type="entry name" value="PAP2/HPO_sf"/>
</dbReference>
<dbReference type="CDD" id="cd03396">
    <property type="entry name" value="PAP2_like_6"/>
    <property type="match status" value="1"/>
</dbReference>
<evidence type="ECO:0000256" key="1">
    <source>
        <dbReference type="SAM" id="Phobius"/>
    </source>
</evidence>
<feature type="transmembrane region" description="Helical" evidence="1">
    <location>
        <begin position="170"/>
        <end position="188"/>
    </location>
</feature>
<dbReference type="AlphaFoldDB" id="A0A1S8CJ97"/>
<dbReference type="EMBL" id="MOXD01000005">
    <property type="protein sequence ID" value="OMQ23021.1"/>
    <property type="molecule type" value="Genomic_DNA"/>
</dbReference>
<evidence type="ECO:0000313" key="3">
    <source>
        <dbReference type="EMBL" id="OMQ23021.1"/>
    </source>
</evidence>
<keyword evidence="4" id="KW-1185">Reference proteome</keyword>
<feature type="transmembrane region" description="Helical" evidence="1">
    <location>
        <begin position="228"/>
        <end position="247"/>
    </location>
</feature>
<dbReference type="OrthoDB" id="7348799at2"/>
<organism evidence="3 4">
    <name type="scientific">Serratia oryzae</name>
    <dbReference type="NCBI Taxonomy" id="2034155"/>
    <lineage>
        <taxon>Bacteria</taxon>
        <taxon>Pseudomonadati</taxon>
        <taxon>Pseudomonadota</taxon>
        <taxon>Gammaproteobacteria</taxon>
        <taxon>Enterobacterales</taxon>
        <taxon>Yersiniaceae</taxon>
        <taxon>Serratia</taxon>
    </lineage>
</organism>
<sequence>MSHHVNSSPPSEPSLNQSSTAMQIKTDVLYTLPTSFYRWQVLGLLTAGLLFIWLSRNEQLDWAISNYWYDAASQRFPWQNNYWLDLINHRLLKIAVITSTVLALFYGIYRRNTRLIVTMLLIGVGPLVVGILKAVSAHSCPWDLLEYGGNAMSFPLFGPTPALPGPGRCFPGGHASSGFALMALFFLFYPQRPRLAYWCWLGGITCGMLMGFGQIMRGAHFLSHNLWAGWWVWFGQLAVYWWVSGYLSRKTR</sequence>
<feature type="transmembrane region" description="Helical" evidence="1">
    <location>
        <begin position="195"/>
        <end position="216"/>
    </location>
</feature>
<keyword evidence="1" id="KW-1133">Transmembrane helix</keyword>
<name>A0A1S8CJ97_9GAMM</name>
<dbReference type="Proteomes" id="UP000216021">
    <property type="component" value="Unassembled WGS sequence"/>
</dbReference>
<reference evidence="3 4" key="1">
    <citation type="submission" date="2016-11" db="EMBL/GenBank/DDBJ databases">
        <title>Rahnella oryzae sp. nov., isolated from rice root.</title>
        <authorList>
            <person name="Zhang X.-X."/>
            <person name="Zhang J."/>
        </authorList>
    </citation>
    <scope>NUCLEOTIDE SEQUENCE [LARGE SCALE GENOMIC DNA]</scope>
    <source>
        <strain evidence="3 4">J11-6</strain>
    </source>
</reference>
<keyword evidence="1" id="KW-0812">Transmembrane</keyword>
<comment type="caution">
    <text evidence="3">The sequence shown here is derived from an EMBL/GenBank/DDBJ whole genome shotgun (WGS) entry which is preliminary data.</text>
</comment>
<dbReference type="Pfam" id="PF01569">
    <property type="entry name" value="PAP2"/>
    <property type="match status" value="1"/>
</dbReference>
<dbReference type="RefSeq" id="WP_076942310.1">
    <property type="nucleotide sequence ID" value="NZ_MOXD01000005.1"/>
</dbReference>
<evidence type="ECO:0000259" key="2">
    <source>
        <dbReference type="Pfam" id="PF01569"/>
    </source>
</evidence>
<feature type="transmembrane region" description="Helical" evidence="1">
    <location>
        <begin position="91"/>
        <end position="109"/>
    </location>
</feature>
<dbReference type="STRING" id="2034155.BMI79_11355"/>
<keyword evidence="1" id="KW-0472">Membrane</keyword>
<accession>A0A1S8CJ97</accession>